<feature type="domain" description="Xylanolytic transcriptional activator regulatory" evidence="8">
    <location>
        <begin position="154"/>
        <end position="411"/>
    </location>
</feature>
<evidence type="ECO:0000256" key="5">
    <source>
        <dbReference type="ARBA" id="ARBA00022833"/>
    </source>
</evidence>
<comment type="subcellular location">
    <subcellularLocation>
        <location evidence="1">Nucleus</location>
    </subcellularLocation>
</comment>
<evidence type="ECO:0000256" key="2">
    <source>
        <dbReference type="ARBA" id="ARBA00022723"/>
    </source>
</evidence>
<sequence length="627" mass="70600">MTTRLLALLTWTWVGPRNIMVLEKTAFRLTWTWPTSCIQPPDLANHSLPPTANDKGVRHLLDDLLFASAPPRVDAHVSQALLQGIGTLPEGARSERIPVATNNHITTRTPVEERRLTDLDPHMSYAKKLHSLYPSFIKEVDSLPTNNAFIRYVDLYFQYYSPHLPFLQRVAFDIWVVDPALAVAVASTGALYAADHETAFNLHCISKHLLKHFEEETAYSKSKTPLELIQARLLNMIFAAWSGDARGFKYANILQGSVAGDAKWLLRNAERDATKLRGSSHKHHAYEDIKRLFFSVYLVSAAFSSSLGYNPFLFNHDCSSVELPSSEDIWAQDRTNTDDVSSTASKGSITLGQALSLLSKGQQFDFSPFQLRILIAALYVECWQGASHLYRSPDDDRGSWKNNIHRMLRTWDTCFHSRPDKRLGLIPDGPQLDVSPLKLDSLALYYHVSVELVYPLRILSHQLGELDTAPEATARAMWSLRNRVPRYSEMTQVMKYCVEALRVPLEKGPQYTARIGPPYWSAEHVPLVSILCALLCLWTSRFNELQAPAADEEEEAIITQLIDMLRDAGYRPKPSDLPSVLAEAWGTVLGSPCYVWRTGPAYSKIFKSCPQSFADDRTRHGIDSGSL</sequence>
<dbReference type="GO" id="GO:0000981">
    <property type="term" value="F:DNA-binding transcription factor activity, RNA polymerase II-specific"/>
    <property type="evidence" value="ECO:0007669"/>
    <property type="project" value="InterPro"/>
</dbReference>
<dbReference type="CDD" id="cd12148">
    <property type="entry name" value="fungal_TF_MHR"/>
    <property type="match status" value="1"/>
</dbReference>
<evidence type="ECO:0000256" key="6">
    <source>
        <dbReference type="ARBA" id="ARBA00023242"/>
    </source>
</evidence>
<dbReference type="Pfam" id="PF04082">
    <property type="entry name" value="Fungal_trans"/>
    <property type="match status" value="1"/>
</dbReference>
<organism evidence="9 10">
    <name type="scientific">Dactylonectria estremocensis</name>
    <dbReference type="NCBI Taxonomy" id="1079267"/>
    <lineage>
        <taxon>Eukaryota</taxon>
        <taxon>Fungi</taxon>
        <taxon>Dikarya</taxon>
        <taxon>Ascomycota</taxon>
        <taxon>Pezizomycotina</taxon>
        <taxon>Sordariomycetes</taxon>
        <taxon>Hypocreomycetidae</taxon>
        <taxon>Hypocreales</taxon>
        <taxon>Nectriaceae</taxon>
        <taxon>Dactylonectria</taxon>
    </lineage>
</organism>
<name>A0A9P9EI21_9HYPO</name>
<evidence type="ECO:0000256" key="1">
    <source>
        <dbReference type="ARBA" id="ARBA00004123"/>
    </source>
</evidence>
<dbReference type="OrthoDB" id="654211at2759"/>
<feature type="chain" id="PRO_5040488907" description="Xylanolytic transcriptional activator regulatory domain-containing protein" evidence="7">
    <location>
        <begin position="17"/>
        <end position="627"/>
    </location>
</feature>
<dbReference type="GO" id="GO:0000978">
    <property type="term" value="F:RNA polymerase II cis-regulatory region sequence-specific DNA binding"/>
    <property type="evidence" value="ECO:0007669"/>
    <property type="project" value="InterPro"/>
</dbReference>
<reference evidence="9" key="1">
    <citation type="journal article" date="2021" name="Nat. Commun.">
        <title>Genetic determinants of endophytism in the Arabidopsis root mycobiome.</title>
        <authorList>
            <person name="Mesny F."/>
            <person name="Miyauchi S."/>
            <person name="Thiergart T."/>
            <person name="Pickel B."/>
            <person name="Atanasova L."/>
            <person name="Karlsson M."/>
            <person name="Huettel B."/>
            <person name="Barry K.W."/>
            <person name="Haridas S."/>
            <person name="Chen C."/>
            <person name="Bauer D."/>
            <person name="Andreopoulos W."/>
            <person name="Pangilinan J."/>
            <person name="LaButti K."/>
            <person name="Riley R."/>
            <person name="Lipzen A."/>
            <person name="Clum A."/>
            <person name="Drula E."/>
            <person name="Henrissat B."/>
            <person name="Kohler A."/>
            <person name="Grigoriev I.V."/>
            <person name="Martin F.M."/>
            <person name="Hacquard S."/>
        </authorList>
    </citation>
    <scope>NUCLEOTIDE SEQUENCE</scope>
    <source>
        <strain evidence="9">MPI-CAGE-AT-0021</strain>
    </source>
</reference>
<dbReference type="EMBL" id="JAGMUU010000016">
    <property type="protein sequence ID" value="KAH7137051.1"/>
    <property type="molecule type" value="Genomic_DNA"/>
</dbReference>
<keyword evidence="6" id="KW-0539">Nucleus</keyword>
<dbReference type="GO" id="GO:0006351">
    <property type="term" value="P:DNA-templated transcription"/>
    <property type="evidence" value="ECO:0007669"/>
    <property type="project" value="InterPro"/>
</dbReference>
<evidence type="ECO:0000313" key="10">
    <source>
        <dbReference type="Proteomes" id="UP000717696"/>
    </source>
</evidence>
<dbReference type="GO" id="GO:0005634">
    <property type="term" value="C:nucleus"/>
    <property type="evidence" value="ECO:0007669"/>
    <property type="project" value="UniProtKB-SubCell"/>
</dbReference>
<keyword evidence="2" id="KW-0479">Metal-binding</keyword>
<keyword evidence="5" id="KW-0862">Zinc</keyword>
<dbReference type="GO" id="GO:0008270">
    <property type="term" value="F:zinc ion binding"/>
    <property type="evidence" value="ECO:0007669"/>
    <property type="project" value="UniProtKB-KW"/>
</dbReference>
<dbReference type="PANTHER" id="PTHR40626:SF11">
    <property type="entry name" value="ZINC FINGER PROTEIN YPR022C"/>
    <property type="match status" value="1"/>
</dbReference>
<dbReference type="Proteomes" id="UP000717696">
    <property type="component" value="Unassembled WGS sequence"/>
</dbReference>
<keyword evidence="10" id="KW-1185">Reference proteome</keyword>
<dbReference type="PANTHER" id="PTHR40626">
    <property type="entry name" value="MIP31509P"/>
    <property type="match status" value="1"/>
</dbReference>
<gene>
    <name evidence="9" type="ORF">B0J13DRAFT_83528</name>
</gene>
<accession>A0A9P9EI21</accession>
<proteinExistence type="predicted"/>
<keyword evidence="4" id="KW-0863">Zinc-finger</keyword>
<evidence type="ECO:0000256" key="7">
    <source>
        <dbReference type="SAM" id="SignalP"/>
    </source>
</evidence>
<evidence type="ECO:0000259" key="8">
    <source>
        <dbReference type="Pfam" id="PF04082"/>
    </source>
</evidence>
<comment type="caution">
    <text evidence="9">The sequence shown here is derived from an EMBL/GenBank/DDBJ whole genome shotgun (WGS) entry which is preliminary data.</text>
</comment>
<evidence type="ECO:0000313" key="9">
    <source>
        <dbReference type="EMBL" id="KAH7137051.1"/>
    </source>
</evidence>
<keyword evidence="3" id="KW-0677">Repeat</keyword>
<keyword evidence="7" id="KW-0732">Signal</keyword>
<protein>
    <recommendedName>
        <fullName evidence="8">Xylanolytic transcriptional activator regulatory domain-containing protein</fullName>
    </recommendedName>
</protein>
<evidence type="ECO:0000256" key="3">
    <source>
        <dbReference type="ARBA" id="ARBA00022737"/>
    </source>
</evidence>
<dbReference type="InterPro" id="IPR051059">
    <property type="entry name" value="VerF-like"/>
</dbReference>
<feature type="signal peptide" evidence="7">
    <location>
        <begin position="1"/>
        <end position="16"/>
    </location>
</feature>
<evidence type="ECO:0000256" key="4">
    <source>
        <dbReference type="ARBA" id="ARBA00022771"/>
    </source>
</evidence>
<dbReference type="GO" id="GO:0000785">
    <property type="term" value="C:chromatin"/>
    <property type="evidence" value="ECO:0007669"/>
    <property type="project" value="TreeGrafter"/>
</dbReference>
<dbReference type="AlphaFoldDB" id="A0A9P9EI21"/>
<dbReference type="InterPro" id="IPR007219">
    <property type="entry name" value="XnlR_reg_dom"/>
</dbReference>